<comment type="caution">
    <text evidence="1">The sequence shown here is derived from an EMBL/GenBank/DDBJ whole genome shotgun (WGS) entry which is preliminary data.</text>
</comment>
<dbReference type="EMBL" id="BARS01048904">
    <property type="protein sequence ID" value="GAG28537.1"/>
    <property type="molecule type" value="Genomic_DNA"/>
</dbReference>
<sequence>MSARVPRPLVLELRAKLRDYPEINYLYEGKESEDQQLARIL</sequence>
<dbReference type="AlphaFoldDB" id="X0WZC3"/>
<reference evidence="1" key="1">
    <citation type="journal article" date="2014" name="Front. Microbiol.">
        <title>High frequency of phylogenetically diverse reductive dehalogenase-homologous genes in deep subseafloor sedimentary metagenomes.</title>
        <authorList>
            <person name="Kawai M."/>
            <person name="Futagami T."/>
            <person name="Toyoda A."/>
            <person name="Takaki Y."/>
            <person name="Nishi S."/>
            <person name="Hori S."/>
            <person name="Arai W."/>
            <person name="Tsubouchi T."/>
            <person name="Morono Y."/>
            <person name="Uchiyama I."/>
            <person name="Ito T."/>
            <person name="Fujiyama A."/>
            <person name="Inagaki F."/>
            <person name="Takami H."/>
        </authorList>
    </citation>
    <scope>NUCLEOTIDE SEQUENCE</scope>
    <source>
        <strain evidence="1">Expedition CK06-06</strain>
    </source>
</reference>
<gene>
    <name evidence="1" type="ORF">S01H1_73212</name>
</gene>
<evidence type="ECO:0000313" key="1">
    <source>
        <dbReference type="EMBL" id="GAG28537.1"/>
    </source>
</evidence>
<feature type="non-terminal residue" evidence="1">
    <location>
        <position position="41"/>
    </location>
</feature>
<proteinExistence type="predicted"/>
<organism evidence="1">
    <name type="scientific">marine sediment metagenome</name>
    <dbReference type="NCBI Taxonomy" id="412755"/>
    <lineage>
        <taxon>unclassified sequences</taxon>
        <taxon>metagenomes</taxon>
        <taxon>ecological metagenomes</taxon>
    </lineage>
</organism>
<name>X0WZC3_9ZZZZ</name>
<accession>X0WZC3</accession>
<protein>
    <submittedName>
        <fullName evidence="1">Uncharacterized protein</fullName>
    </submittedName>
</protein>